<evidence type="ECO:0000313" key="6">
    <source>
        <dbReference type="Proteomes" id="UP000429232"/>
    </source>
</evidence>
<dbReference type="GO" id="GO:0000976">
    <property type="term" value="F:transcription cis-regulatory region binding"/>
    <property type="evidence" value="ECO:0007669"/>
    <property type="project" value="TreeGrafter"/>
</dbReference>
<dbReference type="InterPro" id="IPR036271">
    <property type="entry name" value="Tet_transcr_reg_TetR-rel_C_sf"/>
</dbReference>
<keyword evidence="6" id="KW-1185">Reference proteome</keyword>
<keyword evidence="4" id="KW-0804">Transcription</keyword>
<evidence type="ECO:0000256" key="4">
    <source>
        <dbReference type="ARBA" id="ARBA00023163"/>
    </source>
</evidence>
<evidence type="ECO:0000256" key="2">
    <source>
        <dbReference type="ARBA" id="ARBA00023015"/>
    </source>
</evidence>
<dbReference type="PRINTS" id="PR00455">
    <property type="entry name" value="HTHTETR"/>
</dbReference>
<dbReference type="PANTHER" id="PTHR30055">
    <property type="entry name" value="HTH-TYPE TRANSCRIPTIONAL REGULATOR RUTR"/>
    <property type="match status" value="1"/>
</dbReference>
<dbReference type="AlphaFoldDB" id="A0A6I4I1E7"/>
<organism evidence="5 6">
    <name type="scientific">Mucilaginibacter ginkgonis</name>
    <dbReference type="NCBI Taxonomy" id="2682091"/>
    <lineage>
        <taxon>Bacteria</taxon>
        <taxon>Pseudomonadati</taxon>
        <taxon>Bacteroidota</taxon>
        <taxon>Sphingobacteriia</taxon>
        <taxon>Sphingobacteriales</taxon>
        <taxon>Sphingobacteriaceae</taxon>
        <taxon>Mucilaginibacter</taxon>
    </lineage>
</organism>
<dbReference type="GO" id="GO:0003700">
    <property type="term" value="F:DNA-binding transcription factor activity"/>
    <property type="evidence" value="ECO:0007669"/>
    <property type="project" value="TreeGrafter"/>
</dbReference>
<evidence type="ECO:0000256" key="1">
    <source>
        <dbReference type="ARBA" id="ARBA00022491"/>
    </source>
</evidence>
<dbReference type="KEGG" id="mgik:GO620_008065"/>
<dbReference type="Gene3D" id="1.10.10.60">
    <property type="entry name" value="Homeodomain-like"/>
    <property type="match status" value="1"/>
</dbReference>
<evidence type="ECO:0000313" key="5">
    <source>
        <dbReference type="EMBL" id="QQL51384.1"/>
    </source>
</evidence>
<sequence>MSQFERILNGALDLFLTAGIKSVTMDDIARHLGMSKKTIYQHFADKNELVTALVKMRMQQDETEMDKMMNEADNVIAQLSEWMRCSEEMLSRMNPILMHDLQKYHPEGWAIIQKFKWESIVQRLEELMLKGIEEGYIRPEIDVRVIARMRILQVESGFNQQNFPAPQFNVVKVQQQFVEHFNYGIVTLEGYQLLNEYQNKLKKTA</sequence>
<dbReference type="InterPro" id="IPR050109">
    <property type="entry name" value="HTH-type_TetR-like_transc_reg"/>
</dbReference>
<protein>
    <submittedName>
        <fullName evidence="5">TetR/AcrR family transcriptional regulator</fullName>
    </submittedName>
</protein>
<dbReference type="SUPFAM" id="SSF46689">
    <property type="entry name" value="Homeodomain-like"/>
    <property type="match status" value="1"/>
</dbReference>
<dbReference type="InterPro" id="IPR009057">
    <property type="entry name" value="Homeodomain-like_sf"/>
</dbReference>
<dbReference type="EMBL" id="CP066775">
    <property type="protein sequence ID" value="QQL51384.1"/>
    <property type="molecule type" value="Genomic_DNA"/>
</dbReference>
<keyword evidence="1" id="KW-0678">Repressor</keyword>
<keyword evidence="2" id="KW-0805">Transcription regulation</keyword>
<dbReference type="PANTHER" id="PTHR30055:SF175">
    <property type="entry name" value="HTH-TYPE TRANSCRIPTIONAL REPRESSOR KSTR2"/>
    <property type="match status" value="1"/>
</dbReference>
<dbReference type="Gene3D" id="1.10.357.10">
    <property type="entry name" value="Tetracycline Repressor, domain 2"/>
    <property type="match status" value="1"/>
</dbReference>
<dbReference type="InterPro" id="IPR001647">
    <property type="entry name" value="HTH_TetR"/>
</dbReference>
<accession>A0A6I4I1E7</accession>
<dbReference type="Pfam" id="PF00440">
    <property type="entry name" value="TetR_N"/>
    <property type="match status" value="1"/>
</dbReference>
<evidence type="ECO:0000256" key="3">
    <source>
        <dbReference type="ARBA" id="ARBA00023125"/>
    </source>
</evidence>
<dbReference type="SUPFAM" id="SSF48498">
    <property type="entry name" value="Tetracyclin repressor-like, C-terminal domain"/>
    <property type="match status" value="1"/>
</dbReference>
<gene>
    <name evidence="5" type="ORF">GO620_008065</name>
</gene>
<name>A0A6I4I1E7_9SPHI</name>
<dbReference type="RefSeq" id="WP_157524072.1">
    <property type="nucleotide sequence ID" value="NZ_CP066775.1"/>
</dbReference>
<reference evidence="5 6" key="1">
    <citation type="submission" date="2020-12" db="EMBL/GenBank/DDBJ databases">
        <title>HMF7856_wgs.fasta genome submission.</title>
        <authorList>
            <person name="Kang H."/>
            <person name="Kim H."/>
            <person name="Joh K."/>
        </authorList>
    </citation>
    <scope>NUCLEOTIDE SEQUENCE [LARGE SCALE GENOMIC DNA]</scope>
    <source>
        <strain evidence="5 6">HMF7856</strain>
    </source>
</reference>
<dbReference type="PROSITE" id="PS50977">
    <property type="entry name" value="HTH_TETR_2"/>
    <property type="match status" value="1"/>
</dbReference>
<proteinExistence type="predicted"/>
<dbReference type="Proteomes" id="UP000429232">
    <property type="component" value="Chromosome"/>
</dbReference>
<keyword evidence="3" id="KW-0238">DNA-binding</keyword>